<dbReference type="KEGG" id="pbor:BSF38_00668"/>
<keyword evidence="7 9" id="KW-1133">Transmembrane helix</keyword>
<dbReference type="InterPro" id="IPR017871">
    <property type="entry name" value="ABC_transporter-like_CS"/>
</dbReference>
<dbReference type="GO" id="GO:0016887">
    <property type="term" value="F:ATP hydrolysis activity"/>
    <property type="evidence" value="ECO:0007669"/>
    <property type="project" value="InterPro"/>
</dbReference>
<evidence type="ECO:0000256" key="3">
    <source>
        <dbReference type="ARBA" id="ARBA00022475"/>
    </source>
</evidence>
<feature type="domain" description="ABC transmembrane type-1" evidence="11">
    <location>
        <begin position="28"/>
        <end position="320"/>
    </location>
</feature>
<dbReference type="PANTHER" id="PTHR43394:SF1">
    <property type="entry name" value="ATP-BINDING CASSETTE SUB-FAMILY B MEMBER 10, MITOCHONDRIAL"/>
    <property type="match status" value="1"/>
</dbReference>
<sequence>MTEQDEGRGVLWRLERDFLRPYRWEIGAALLGLLVQSVMLLPAPLLQGWVVDQLVAWSKAGPGAPSREAVGRAIVLALAATIGLHLARSVLSWWTASAMGRISQEVVREIRGALHQKLMRLPMAYFDSQQTGRLMARVTSDVGGVLMFVRSGVIQLLSDLILAVAITGVLFWLQWRLALAAMVAVPLYALNQAFFFKRLRLLSDQIRAQISALYALLSERVSAVRVVRSFAKEDAELAALDERIDAHRALSWANTRAAATLAAIATLISGLGTVFVVGYGIVLVGRGVISVGELLAFYALIGQLYAPIVRLTQFQATALSTQVSLERLYEIFDEPEPIRDRPDARPIVAPRGKLEFQNVRFTYGRRRKAEDETEADDEARSDAPPAMILDGLNLTIEPGSRVGVLGPSGAGKSTLLALAPRLYDVAEGSGAVRFDGVDVRDLKLADLRRAVALVPQQALLFEGTIRSNLLYAKPDATLDEIRQALEIADLAAMVDGLPKGLDTPVGERGYSLSGGQRQRLALARAILVDPAVLLMDDCTSALDAETEARIQNALDRRLPGRTCVVVSHKVSSVRRCDQIVVLDHGRIVERGSHDQLVALGRRYADAFQQQTRSLTHVVGE</sequence>
<dbReference type="Gene3D" id="3.40.50.300">
    <property type="entry name" value="P-loop containing nucleotide triphosphate hydrolases"/>
    <property type="match status" value="1"/>
</dbReference>
<evidence type="ECO:0000256" key="6">
    <source>
        <dbReference type="ARBA" id="ARBA00022840"/>
    </source>
</evidence>
<dbReference type="RefSeq" id="WP_076343459.1">
    <property type="nucleotide sequence ID" value="NZ_CP019082.1"/>
</dbReference>
<organism evidence="12 13">
    <name type="scientific">Paludisphaera borealis</name>
    <dbReference type="NCBI Taxonomy" id="1387353"/>
    <lineage>
        <taxon>Bacteria</taxon>
        <taxon>Pseudomonadati</taxon>
        <taxon>Planctomycetota</taxon>
        <taxon>Planctomycetia</taxon>
        <taxon>Isosphaerales</taxon>
        <taxon>Isosphaeraceae</taxon>
        <taxon>Paludisphaera</taxon>
    </lineage>
</organism>
<evidence type="ECO:0000256" key="7">
    <source>
        <dbReference type="ARBA" id="ARBA00022989"/>
    </source>
</evidence>
<accession>A0A1U7CJZ1</accession>
<feature type="transmembrane region" description="Helical" evidence="9">
    <location>
        <begin position="156"/>
        <end position="173"/>
    </location>
</feature>
<dbReference type="Proteomes" id="UP000186309">
    <property type="component" value="Chromosome"/>
</dbReference>
<dbReference type="PROSITE" id="PS00211">
    <property type="entry name" value="ABC_TRANSPORTER_1"/>
    <property type="match status" value="1"/>
</dbReference>
<evidence type="ECO:0000256" key="9">
    <source>
        <dbReference type="SAM" id="Phobius"/>
    </source>
</evidence>
<keyword evidence="12" id="KW-0378">Hydrolase</keyword>
<keyword evidence="8 9" id="KW-0472">Membrane</keyword>
<evidence type="ECO:0000256" key="8">
    <source>
        <dbReference type="ARBA" id="ARBA00023136"/>
    </source>
</evidence>
<dbReference type="PANTHER" id="PTHR43394">
    <property type="entry name" value="ATP-DEPENDENT PERMEASE MDL1, MITOCHONDRIAL"/>
    <property type="match status" value="1"/>
</dbReference>
<evidence type="ECO:0000256" key="4">
    <source>
        <dbReference type="ARBA" id="ARBA00022692"/>
    </source>
</evidence>
<dbReference type="EMBL" id="CP019082">
    <property type="protein sequence ID" value="APW59252.1"/>
    <property type="molecule type" value="Genomic_DNA"/>
</dbReference>
<feature type="transmembrane region" description="Helical" evidence="9">
    <location>
        <begin position="179"/>
        <end position="196"/>
    </location>
</feature>
<evidence type="ECO:0000256" key="1">
    <source>
        <dbReference type="ARBA" id="ARBA00004651"/>
    </source>
</evidence>
<dbReference type="InterPro" id="IPR003439">
    <property type="entry name" value="ABC_transporter-like_ATP-bd"/>
</dbReference>
<feature type="domain" description="ABC transporter" evidence="10">
    <location>
        <begin position="354"/>
        <end position="609"/>
    </location>
</feature>
<dbReference type="STRING" id="1387353.BSF38_00668"/>
<dbReference type="GO" id="GO:0005524">
    <property type="term" value="F:ATP binding"/>
    <property type="evidence" value="ECO:0007669"/>
    <property type="project" value="UniProtKB-KW"/>
</dbReference>
<feature type="transmembrane region" description="Helical" evidence="9">
    <location>
        <begin position="288"/>
        <end position="306"/>
    </location>
</feature>
<evidence type="ECO:0000259" key="11">
    <source>
        <dbReference type="PROSITE" id="PS50929"/>
    </source>
</evidence>
<dbReference type="InterPro" id="IPR011527">
    <property type="entry name" value="ABC1_TM_dom"/>
</dbReference>
<dbReference type="InterPro" id="IPR027417">
    <property type="entry name" value="P-loop_NTPase"/>
</dbReference>
<dbReference type="EC" id="3.6.3.-" evidence="12"/>
<evidence type="ECO:0000256" key="2">
    <source>
        <dbReference type="ARBA" id="ARBA00022448"/>
    </source>
</evidence>
<dbReference type="InterPro" id="IPR039421">
    <property type="entry name" value="Type_1_exporter"/>
</dbReference>
<dbReference type="FunFam" id="3.40.50.300:FF:000299">
    <property type="entry name" value="ABC transporter ATP-binding protein/permease"/>
    <property type="match status" value="1"/>
</dbReference>
<reference evidence="13" key="1">
    <citation type="submission" date="2016-12" db="EMBL/GenBank/DDBJ databases">
        <title>Comparative genomics of four Isosphaeraceae planctomycetes: a common pool of plasmids and glycoside hydrolase genes.</title>
        <authorList>
            <person name="Ivanova A."/>
        </authorList>
    </citation>
    <scope>NUCLEOTIDE SEQUENCE [LARGE SCALE GENOMIC DNA]</scope>
    <source>
        <strain evidence="13">PX4</strain>
    </source>
</reference>
<feature type="transmembrane region" description="Helical" evidence="9">
    <location>
        <begin position="257"/>
        <end position="282"/>
    </location>
</feature>
<dbReference type="PROSITE" id="PS50929">
    <property type="entry name" value="ABC_TM1F"/>
    <property type="match status" value="1"/>
</dbReference>
<dbReference type="CDD" id="cd07346">
    <property type="entry name" value="ABC_6TM_exporters"/>
    <property type="match status" value="1"/>
</dbReference>
<dbReference type="Gene3D" id="1.20.1560.10">
    <property type="entry name" value="ABC transporter type 1, transmembrane domain"/>
    <property type="match status" value="1"/>
</dbReference>
<dbReference type="InterPro" id="IPR036640">
    <property type="entry name" value="ABC1_TM_sf"/>
</dbReference>
<keyword evidence="13" id="KW-1185">Reference proteome</keyword>
<keyword evidence="2" id="KW-0813">Transport</keyword>
<name>A0A1U7CJZ1_9BACT</name>
<keyword evidence="3" id="KW-1003">Cell membrane</keyword>
<keyword evidence="4 9" id="KW-0812">Transmembrane</keyword>
<dbReference type="OrthoDB" id="253254at2"/>
<dbReference type="Pfam" id="PF00664">
    <property type="entry name" value="ABC_membrane"/>
    <property type="match status" value="1"/>
</dbReference>
<dbReference type="AlphaFoldDB" id="A0A1U7CJZ1"/>
<dbReference type="Pfam" id="PF00005">
    <property type="entry name" value="ABC_tran"/>
    <property type="match status" value="1"/>
</dbReference>
<dbReference type="PROSITE" id="PS50893">
    <property type="entry name" value="ABC_TRANSPORTER_2"/>
    <property type="match status" value="1"/>
</dbReference>
<protein>
    <submittedName>
        <fullName evidence="12">Multidrug export ATP-binding/permease protein</fullName>
        <ecNumber evidence="12">3.6.3.-</ecNumber>
    </submittedName>
</protein>
<dbReference type="InterPro" id="IPR003593">
    <property type="entry name" value="AAA+_ATPase"/>
</dbReference>
<dbReference type="SUPFAM" id="SSF90123">
    <property type="entry name" value="ABC transporter transmembrane region"/>
    <property type="match status" value="1"/>
</dbReference>
<feature type="transmembrane region" description="Helical" evidence="9">
    <location>
        <begin position="26"/>
        <end position="49"/>
    </location>
</feature>
<evidence type="ECO:0000259" key="10">
    <source>
        <dbReference type="PROSITE" id="PS50893"/>
    </source>
</evidence>
<dbReference type="SUPFAM" id="SSF52540">
    <property type="entry name" value="P-loop containing nucleoside triphosphate hydrolases"/>
    <property type="match status" value="1"/>
</dbReference>
<keyword evidence="6 12" id="KW-0067">ATP-binding</keyword>
<feature type="transmembrane region" description="Helical" evidence="9">
    <location>
        <begin position="69"/>
        <end position="91"/>
    </location>
</feature>
<proteinExistence type="predicted"/>
<dbReference type="GO" id="GO:0015421">
    <property type="term" value="F:ABC-type oligopeptide transporter activity"/>
    <property type="evidence" value="ECO:0007669"/>
    <property type="project" value="TreeGrafter"/>
</dbReference>
<evidence type="ECO:0000256" key="5">
    <source>
        <dbReference type="ARBA" id="ARBA00022741"/>
    </source>
</evidence>
<comment type="subcellular location">
    <subcellularLocation>
        <location evidence="1">Cell membrane</location>
        <topology evidence="1">Multi-pass membrane protein</topology>
    </subcellularLocation>
</comment>
<keyword evidence="5" id="KW-0547">Nucleotide-binding</keyword>
<evidence type="ECO:0000313" key="13">
    <source>
        <dbReference type="Proteomes" id="UP000186309"/>
    </source>
</evidence>
<dbReference type="SMART" id="SM00382">
    <property type="entry name" value="AAA"/>
    <property type="match status" value="1"/>
</dbReference>
<gene>
    <name evidence="12" type="ORF">BSF38_00668</name>
</gene>
<dbReference type="GO" id="GO:0005886">
    <property type="term" value="C:plasma membrane"/>
    <property type="evidence" value="ECO:0007669"/>
    <property type="project" value="UniProtKB-SubCell"/>
</dbReference>
<evidence type="ECO:0000313" key="12">
    <source>
        <dbReference type="EMBL" id="APW59252.1"/>
    </source>
</evidence>